<evidence type="ECO:0000256" key="1">
    <source>
        <dbReference type="ARBA" id="ARBA00022603"/>
    </source>
</evidence>
<comment type="caution">
    <text evidence="4">The sequence shown here is derived from an EMBL/GenBank/DDBJ whole genome shotgun (WGS) entry which is preliminary data.</text>
</comment>
<gene>
    <name evidence="4" type="ORF">HNR61_008445</name>
</gene>
<keyword evidence="2 4" id="KW-0808">Transferase</keyword>
<accession>A0A7W3QRF9</accession>
<dbReference type="Proteomes" id="UP000572680">
    <property type="component" value="Unassembled WGS sequence"/>
</dbReference>
<dbReference type="Gene3D" id="3.40.50.150">
    <property type="entry name" value="Vaccinia Virus protein VP39"/>
    <property type="match status" value="1"/>
</dbReference>
<evidence type="ECO:0000256" key="3">
    <source>
        <dbReference type="ARBA" id="ARBA00022691"/>
    </source>
</evidence>
<keyword evidence="5" id="KW-1185">Reference proteome</keyword>
<dbReference type="InterPro" id="IPR002935">
    <property type="entry name" value="SAM_O-MeTrfase"/>
</dbReference>
<dbReference type="SUPFAM" id="SSF53335">
    <property type="entry name" value="S-adenosyl-L-methionine-dependent methyltransferases"/>
    <property type="match status" value="1"/>
</dbReference>
<keyword evidence="3" id="KW-0949">S-adenosyl-L-methionine</keyword>
<evidence type="ECO:0000256" key="2">
    <source>
        <dbReference type="ARBA" id="ARBA00022679"/>
    </source>
</evidence>
<dbReference type="PROSITE" id="PS51682">
    <property type="entry name" value="SAM_OMT_I"/>
    <property type="match status" value="1"/>
</dbReference>
<dbReference type="EC" id="2.1.1.104" evidence="4"/>
<reference evidence="4 5" key="1">
    <citation type="submission" date="2020-08" db="EMBL/GenBank/DDBJ databases">
        <title>Genomic Encyclopedia of Type Strains, Phase IV (KMG-IV): sequencing the most valuable type-strain genomes for metagenomic binning, comparative biology and taxonomic classification.</title>
        <authorList>
            <person name="Goeker M."/>
        </authorList>
    </citation>
    <scope>NUCLEOTIDE SEQUENCE [LARGE SCALE GENOMIC DNA]</scope>
    <source>
        <strain evidence="4 5">DSM 44197</strain>
    </source>
</reference>
<dbReference type="GO" id="GO:0042409">
    <property type="term" value="F:caffeoyl-CoA O-methyltransferase activity"/>
    <property type="evidence" value="ECO:0007669"/>
    <property type="project" value="UniProtKB-EC"/>
</dbReference>
<evidence type="ECO:0000313" key="5">
    <source>
        <dbReference type="Proteomes" id="UP000572680"/>
    </source>
</evidence>
<protein>
    <submittedName>
        <fullName evidence="4">Caffeoyl-CoA O-methyltransferase</fullName>
        <ecNumber evidence="4">2.1.1.104</ecNumber>
    </submittedName>
</protein>
<dbReference type="PANTHER" id="PTHR10509:SF14">
    <property type="entry name" value="CAFFEOYL-COA O-METHYLTRANSFERASE 3-RELATED"/>
    <property type="match status" value="1"/>
</dbReference>
<dbReference type="EMBL" id="JACJIA010000018">
    <property type="protein sequence ID" value="MBA8956755.1"/>
    <property type="molecule type" value="Genomic_DNA"/>
</dbReference>
<sequence>MRMLSAEQYVASLTEPPDPVLRDLTAETVATAPNLQSTHYEGLMTAMLTRVVAPRRAVALGTFTGYSTLCMARAMPPGGRILACEINAEWAAVAEKYWARAGVADRIELRVGPADAFLRDLPGDPPVDLAYVGADKVNHLRYYELLLPLLRPGGVMMIGDALRGGLVLDQECLDEDVVAVREFNTAVAGDDRVHSITYPAGDGVTIVYKR</sequence>
<organism evidence="4 5">
    <name type="scientific">Actinomadura namibiensis</name>
    <dbReference type="NCBI Taxonomy" id="182080"/>
    <lineage>
        <taxon>Bacteria</taxon>
        <taxon>Bacillati</taxon>
        <taxon>Actinomycetota</taxon>
        <taxon>Actinomycetes</taxon>
        <taxon>Streptosporangiales</taxon>
        <taxon>Thermomonosporaceae</taxon>
        <taxon>Actinomadura</taxon>
    </lineage>
</organism>
<dbReference type="InterPro" id="IPR029063">
    <property type="entry name" value="SAM-dependent_MTases_sf"/>
</dbReference>
<dbReference type="RefSeq" id="WP_182848649.1">
    <property type="nucleotide sequence ID" value="NZ_BAAALP010000075.1"/>
</dbReference>
<proteinExistence type="predicted"/>
<dbReference type="AlphaFoldDB" id="A0A7W3QRF9"/>
<dbReference type="InterPro" id="IPR050362">
    <property type="entry name" value="Cation-dep_OMT"/>
</dbReference>
<keyword evidence="1 4" id="KW-0489">Methyltransferase</keyword>
<name>A0A7W3QRF9_ACTNM</name>
<dbReference type="GO" id="GO:0032259">
    <property type="term" value="P:methylation"/>
    <property type="evidence" value="ECO:0007669"/>
    <property type="project" value="UniProtKB-KW"/>
</dbReference>
<dbReference type="Pfam" id="PF01596">
    <property type="entry name" value="Methyltransf_3"/>
    <property type="match status" value="1"/>
</dbReference>
<dbReference type="CDD" id="cd02440">
    <property type="entry name" value="AdoMet_MTases"/>
    <property type="match status" value="1"/>
</dbReference>
<evidence type="ECO:0000313" key="4">
    <source>
        <dbReference type="EMBL" id="MBA8956755.1"/>
    </source>
</evidence>
<dbReference type="PANTHER" id="PTHR10509">
    <property type="entry name" value="O-METHYLTRANSFERASE-RELATED"/>
    <property type="match status" value="1"/>
</dbReference>